<reference evidence="2" key="1">
    <citation type="submission" date="2021-11" db="EMBL/GenBank/DDBJ databases">
        <title>Description of a new species Pelosinus isolated from the bottom sediments of Lake Baikal.</title>
        <authorList>
            <person name="Zakharyuk A."/>
        </authorList>
    </citation>
    <scope>NUCLEOTIDE SEQUENCE</scope>
    <source>
        <strain evidence="2">Bkl1</strain>
    </source>
</reference>
<name>A0ABS8HP01_9FIRM</name>
<comment type="caution">
    <text evidence="2">The sequence shown here is derived from an EMBL/GenBank/DDBJ whole genome shotgun (WGS) entry which is preliminary data.</text>
</comment>
<organism evidence="2 3">
    <name type="scientific">Pelosinus baikalensis</name>
    <dbReference type="NCBI Taxonomy" id="2892015"/>
    <lineage>
        <taxon>Bacteria</taxon>
        <taxon>Bacillati</taxon>
        <taxon>Bacillota</taxon>
        <taxon>Negativicutes</taxon>
        <taxon>Selenomonadales</taxon>
        <taxon>Sporomusaceae</taxon>
        <taxon>Pelosinus</taxon>
    </lineage>
</organism>
<keyword evidence="1" id="KW-0175">Coiled coil</keyword>
<evidence type="ECO:0000313" key="2">
    <source>
        <dbReference type="EMBL" id="MCC5464925.1"/>
    </source>
</evidence>
<protein>
    <submittedName>
        <fullName evidence="2">Uncharacterized protein</fullName>
    </submittedName>
</protein>
<accession>A0ABS8HP01</accession>
<sequence length="173" mass="20124">MQVSNFENDKINSIVGQGRKKYSLTFGDEKTSHTGLDDIYLEVEERIVEAIKFGDPFIFEGSNERGNLFYTIERTEEDYILSVKEVTEETADLLKSTLESVKRLGKEKMEEIMEIMILEEIDIDIKKTRDLPLESSYEAIIALLQELREDANEALIDNLIRLQEIIREYESDF</sequence>
<dbReference type="EMBL" id="JAJHJB010000005">
    <property type="protein sequence ID" value="MCC5464925.1"/>
    <property type="molecule type" value="Genomic_DNA"/>
</dbReference>
<evidence type="ECO:0000256" key="1">
    <source>
        <dbReference type="SAM" id="Coils"/>
    </source>
</evidence>
<dbReference type="RefSeq" id="WP_229534323.1">
    <property type="nucleotide sequence ID" value="NZ_JAJHJB010000005.1"/>
</dbReference>
<proteinExistence type="predicted"/>
<gene>
    <name evidence="2" type="ORF">LMF89_06065</name>
</gene>
<evidence type="ECO:0000313" key="3">
    <source>
        <dbReference type="Proteomes" id="UP001165492"/>
    </source>
</evidence>
<feature type="coiled-coil region" evidence="1">
    <location>
        <begin position="137"/>
        <end position="172"/>
    </location>
</feature>
<keyword evidence="3" id="KW-1185">Reference proteome</keyword>
<dbReference type="Proteomes" id="UP001165492">
    <property type="component" value="Unassembled WGS sequence"/>
</dbReference>